<keyword evidence="3" id="KW-1185">Reference proteome</keyword>
<feature type="domain" description="Serine aminopeptidase S33" evidence="1">
    <location>
        <begin position="29"/>
        <end position="265"/>
    </location>
</feature>
<protein>
    <recommendedName>
        <fullName evidence="1">Serine aminopeptidase S33 domain-containing protein</fullName>
    </recommendedName>
</protein>
<accession>A0A1L1PKD8</accession>
<dbReference type="EMBL" id="CCAE010000037">
    <property type="protein sequence ID" value="CDN89224.1"/>
    <property type="molecule type" value="Genomic_DNA"/>
</dbReference>
<dbReference type="SUPFAM" id="SSF53474">
    <property type="entry name" value="alpha/beta-Hydrolases"/>
    <property type="match status" value="1"/>
</dbReference>
<sequence length="285" mass="31403">MSDTTQAPFTARDGLNLALYDWPLPSRVRPRAVVLIVHGLGEHAWRYNDVAHRLNEWGFFVRAYDQRGHGDSGGAPGVLPDDDALLDDLYEMVDDTRRHIAEPWSCPLILLGHSMGGLVSATFVQRGMARVDGLVLSSPALDAGLSGFKRWLIGLMMRLSPDSTLGNGLDATKISHDPAVVQAYQRDRRVHDRISARLARFIDDNGPVVRAAAARWSVPTLLMFAGDDRLVNPAGSAAFASAAPAPMVVSRRFDGLYHEIFNERDNAAVFDTLRQWLDRRAPAPV</sequence>
<dbReference type="InterPro" id="IPR051044">
    <property type="entry name" value="MAG_DAG_Lipase"/>
</dbReference>
<reference evidence="3" key="2">
    <citation type="submission" date="2014-11" db="EMBL/GenBank/DDBJ databases">
        <title>Draft genome sequence of Hydrogenophaga intermedia S1.</title>
        <authorList>
            <person name="Gan H.M."/>
            <person name="Chew T.H."/>
            <person name="Stolz A."/>
        </authorList>
    </citation>
    <scope>NUCLEOTIDE SEQUENCE [LARGE SCALE GENOMIC DNA]</scope>
    <source>
        <strain evidence="3">S1</strain>
    </source>
</reference>
<gene>
    <name evidence="2" type="ORF">BN948_03661</name>
</gene>
<dbReference type="PANTHER" id="PTHR11614">
    <property type="entry name" value="PHOSPHOLIPASE-RELATED"/>
    <property type="match status" value="1"/>
</dbReference>
<proteinExistence type="predicted"/>
<dbReference type="PRINTS" id="PR00111">
    <property type="entry name" value="ABHYDROLASE"/>
</dbReference>
<evidence type="ECO:0000313" key="2">
    <source>
        <dbReference type="EMBL" id="CDN89224.1"/>
    </source>
</evidence>
<evidence type="ECO:0000313" key="3">
    <source>
        <dbReference type="Proteomes" id="UP000028878"/>
    </source>
</evidence>
<evidence type="ECO:0000259" key="1">
    <source>
        <dbReference type="Pfam" id="PF12146"/>
    </source>
</evidence>
<dbReference type="InterPro" id="IPR000073">
    <property type="entry name" value="AB_hydrolase_1"/>
</dbReference>
<dbReference type="AlphaFoldDB" id="A0A1L1PKD8"/>
<name>A0A1L1PKD8_HYDIT</name>
<dbReference type="Gene3D" id="3.40.50.1820">
    <property type="entry name" value="alpha/beta hydrolase"/>
    <property type="match status" value="1"/>
</dbReference>
<dbReference type="InterPro" id="IPR022742">
    <property type="entry name" value="Hydrolase_4"/>
</dbReference>
<dbReference type="InterPro" id="IPR029058">
    <property type="entry name" value="AB_hydrolase_fold"/>
</dbReference>
<reference evidence="3" key="1">
    <citation type="submission" date="2014-02" db="EMBL/GenBank/DDBJ databases">
        <authorList>
            <person name="Gan H."/>
        </authorList>
    </citation>
    <scope>NUCLEOTIDE SEQUENCE [LARGE SCALE GENOMIC DNA]</scope>
    <source>
        <strain evidence="3">S1</strain>
    </source>
</reference>
<organism evidence="2 3">
    <name type="scientific">Hydrogenophaga intermedia</name>
    <dbReference type="NCBI Taxonomy" id="65786"/>
    <lineage>
        <taxon>Bacteria</taxon>
        <taxon>Pseudomonadati</taxon>
        <taxon>Pseudomonadota</taxon>
        <taxon>Betaproteobacteria</taxon>
        <taxon>Burkholderiales</taxon>
        <taxon>Comamonadaceae</taxon>
        <taxon>Hydrogenophaga</taxon>
    </lineage>
</organism>
<dbReference type="RefSeq" id="WP_009516363.1">
    <property type="nucleotide sequence ID" value="NZ_CCAE010000037.1"/>
</dbReference>
<dbReference type="Proteomes" id="UP000028878">
    <property type="component" value="Unassembled WGS sequence"/>
</dbReference>
<dbReference type="Pfam" id="PF12146">
    <property type="entry name" value="Hydrolase_4"/>
    <property type="match status" value="1"/>
</dbReference>